<dbReference type="OrthoDB" id="5396937at2759"/>
<feature type="domain" description="F-box" evidence="3">
    <location>
        <begin position="102"/>
        <end position="139"/>
    </location>
</feature>
<keyword evidence="2" id="KW-0472">Membrane</keyword>
<dbReference type="SUPFAM" id="SSF81383">
    <property type="entry name" value="F-box domain"/>
    <property type="match status" value="1"/>
</dbReference>
<reference evidence="4" key="2">
    <citation type="submission" date="2020-05" db="EMBL/GenBank/DDBJ databases">
        <authorList>
            <person name="Kim H.-S."/>
            <person name="Proctor R.H."/>
            <person name="Brown D.W."/>
        </authorList>
    </citation>
    <scope>NUCLEOTIDE SEQUENCE</scope>
    <source>
        <strain evidence="4">NRRL 20472</strain>
    </source>
</reference>
<feature type="region of interest" description="Disordered" evidence="1">
    <location>
        <begin position="440"/>
        <end position="474"/>
    </location>
</feature>
<dbReference type="Gene3D" id="1.20.1280.50">
    <property type="match status" value="1"/>
</dbReference>
<feature type="compositionally biased region" description="Basic and acidic residues" evidence="1">
    <location>
        <begin position="622"/>
        <end position="635"/>
    </location>
</feature>
<gene>
    <name evidence="4" type="ORF">FSARC_11179</name>
</gene>
<dbReference type="InterPro" id="IPR036047">
    <property type="entry name" value="F-box-like_dom_sf"/>
</dbReference>
<dbReference type="Pfam" id="PF12937">
    <property type="entry name" value="F-box-like"/>
    <property type="match status" value="1"/>
</dbReference>
<dbReference type="SMART" id="SM00256">
    <property type="entry name" value="FBOX"/>
    <property type="match status" value="1"/>
</dbReference>
<dbReference type="CDD" id="cd09917">
    <property type="entry name" value="F-box_SF"/>
    <property type="match status" value="1"/>
</dbReference>
<evidence type="ECO:0000259" key="3">
    <source>
        <dbReference type="PROSITE" id="PS50181"/>
    </source>
</evidence>
<dbReference type="Proteomes" id="UP000622797">
    <property type="component" value="Unassembled WGS sequence"/>
</dbReference>
<reference evidence="4" key="1">
    <citation type="journal article" date="2020" name="BMC Genomics">
        <title>Correction to: Identification and distribution of gene clusters required for synthesis of sphingolipid metabolism inhibitors in diverse species of the filamentous fungus Fusarium.</title>
        <authorList>
            <person name="Kim H.S."/>
            <person name="Lohmar J.M."/>
            <person name="Busman M."/>
            <person name="Brown D.W."/>
            <person name="Naumann T.A."/>
            <person name="Divon H.H."/>
            <person name="Lysoe E."/>
            <person name="Uhlig S."/>
            <person name="Proctor R.H."/>
        </authorList>
    </citation>
    <scope>NUCLEOTIDE SEQUENCE</scope>
    <source>
        <strain evidence="4">NRRL 20472</strain>
    </source>
</reference>
<feature type="compositionally biased region" description="Low complexity" evidence="1">
    <location>
        <begin position="77"/>
        <end position="92"/>
    </location>
</feature>
<proteinExistence type="predicted"/>
<name>A0A8H4TH66_9HYPO</name>
<sequence>MASNRNANDLPHITEFASERYFNRLDQLNRDAAQSSTSTPQSGFILPLRPADSKANKNPRLESQKRLGRRNFRLGLPQQSGSSPSKPSPVGSTAEQSSLSLDRIFMILPSELQVQIISSLPLSDLLNLRLTSKRWHALITLNEVPIACYHLDHYIPAYAQRLYPITDQSCLSLHHICGLWHRHHVAAKLSFLISEWATRDIFLRQTNEQQITFAPQTERMRRRLTRLLFHIFHFFETHRTLHLEYIKRRGHGLKREPYTLNPIEAQVMAMYDDDTLSRMHEVFPLVISAFCRRLRPPTYVGRVEQTLRGYIKGRPPDEVTVAILCVGGMGQVARLWRIKGYNSRRSAVDLWYAGIIMDKDQAKPGPELEAEWPRLEEGRKRFEVKFVPLNENEPLVRLRQGTGEDLYETSTLFESYPSSRLLERQARPFKPFSSEAALFFHSPGTSPELDGKSLTDEEPAQGSKTTSSSSEAAINSHETDLVFNTSMIAGGPMGDLDSEQLEDLIPDLPNLQQIWVTTAEALVIDRRIVKDSREIKRNQDVMMDLIKVRQEEDHEDERWYGRFAPELAHYRSETVQTSALKSEQDTTQSGNSSGQDELNLESPDLELSDQEVSDQEVLSSEISDHEVPQPEERGKSSLAPFSRMALCWYALMRILDRPPKNSKRVTYRCGCGDLRYLDVEELVPGGANELQETLRSDAQAVQQRGPPQEPSSSSLPTSPPEVHLTPLGQRHNQTHDQSVRGSQSQGPSEQSTSDRSSINRTVMLPTCQKHLIFQLMPVRKEIYAGNLVKPEVPGYEEVTVKRTYEYRPVPLKVKIISIPFLHELLGPGEHLGLFWWNRFPKKLDGALVWDENADCLGWGIHITEGWNKRLVIVLILLLMTSFAIFVTVYSVLTHNGSTGAGIGSFLMAFLTLYCWLRYEGWKSG</sequence>
<keyword evidence="2" id="KW-0812">Transmembrane</keyword>
<keyword evidence="2" id="KW-1133">Transmembrane helix</keyword>
<feature type="compositionally biased region" description="Basic and acidic residues" evidence="1">
    <location>
        <begin position="51"/>
        <end position="65"/>
    </location>
</feature>
<accession>A0A8H4TH66</accession>
<feature type="compositionally biased region" description="Polar residues" evidence="1">
    <location>
        <begin position="574"/>
        <end position="596"/>
    </location>
</feature>
<feature type="region of interest" description="Disordered" evidence="1">
    <location>
        <begin position="574"/>
        <end position="636"/>
    </location>
</feature>
<feature type="compositionally biased region" description="Acidic residues" evidence="1">
    <location>
        <begin position="603"/>
        <end position="614"/>
    </location>
</feature>
<feature type="region of interest" description="Disordered" evidence="1">
    <location>
        <begin position="698"/>
        <end position="760"/>
    </location>
</feature>
<feature type="transmembrane region" description="Helical" evidence="2">
    <location>
        <begin position="898"/>
        <end position="916"/>
    </location>
</feature>
<evidence type="ECO:0000256" key="1">
    <source>
        <dbReference type="SAM" id="MobiDB-lite"/>
    </source>
</evidence>
<dbReference type="EMBL" id="JABEXW010000714">
    <property type="protein sequence ID" value="KAF4957803.1"/>
    <property type="molecule type" value="Genomic_DNA"/>
</dbReference>
<protein>
    <recommendedName>
        <fullName evidence="3">F-box domain-containing protein</fullName>
    </recommendedName>
</protein>
<comment type="caution">
    <text evidence="4">The sequence shown here is derived from an EMBL/GenBank/DDBJ whole genome shotgun (WGS) entry which is preliminary data.</text>
</comment>
<feature type="region of interest" description="Disordered" evidence="1">
    <location>
        <begin position="31"/>
        <end position="94"/>
    </location>
</feature>
<evidence type="ECO:0000313" key="4">
    <source>
        <dbReference type="EMBL" id="KAF4957803.1"/>
    </source>
</evidence>
<feature type="compositionally biased region" description="Polar residues" evidence="1">
    <location>
        <begin position="739"/>
        <end position="760"/>
    </location>
</feature>
<dbReference type="PROSITE" id="PS50181">
    <property type="entry name" value="FBOX"/>
    <property type="match status" value="1"/>
</dbReference>
<feature type="transmembrane region" description="Helical" evidence="2">
    <location>
        <begin position="870"/>
        <end position="892"/>
    </location>
</feature>
<dbReference type="AlphaFoldDB" id="A0A8H4TH66"/>
<feature type="compositionally biased region" description="Polar residues" evidence="1">
    <location>
        <begin position="32"/>
        <end position="42"/>
    </location>
</feature>
<feature type="compositionally biased region" description="Polar residues" evidence="1">
    <location>
        <begin position="462"/>
        <end position="473"/>
    </location>
</feature>
<organism evidence="4 5">
    <name type="scientific">Fusarium sarcochroum</name>
    <dbReference type="NCBI Taxonomy" id="1208366"/>
    <lineage>
        <taxon>Eukaryota</taxon>
        <taxon>Fungi</taxon>
        <taxon>Dikarya</taxon>
        <taxon>Ascomycota</taxon>
        <taxon>Pezizomycotina</taxon>
        <taxon>Sordariomycetes</taxon>
        <taxon>Hypocreomycetidae</taxon>
        <taxon>Hypocreales</taxon>
        <taxon>Nectriaceae</taxon>
        <taxon>Fusarium</taxon>
        <taxon>Fusarium lateritium species complex</taxon>
    </lineage>
</organism>
<dbReference type="InterPro" id="IPR001810">
    <property type="entry name" value="F-box_dom"/>
</dbReference>
<keyword evidence="5" id="KW-1185">Reference proteome</keyword>
<evidence type="ECO:0000256" key="2">
    <source>
        <dbReference type="SAM" id="Phobius"/>
    </source>
</evidence>
<evidence type="ECO:0000313" key="5">
    <source>
        <dbReference type="Proteomes" id="UP000622797"/>
    </source>
</evidence>